<dbReference type="HOGENOM" id="CLU_123170_0_0_0"/>
<dbReference type="AlphaFoldDB" id="K7RKB4"/>
<dbReference type="SMART" id="SM00748">
    <property type="entry name" value="HEPN"/>
    <property type="match status" value="1"/>
</dbReference>
<evidence type="ECO:0000259" key="1">
    <source>
        <dbReference type="PROSITE" id="PS50910"/>
    </source>
</evidence>
<dbReference type="Pfam" id="PF05168">
    <property type="entry name" value="HEPN"/>
    <property type="match status" value="1"/>
</dbReference>
<dbReference type="EMBL" id="CP003249">
    <property type="protein sequence ID" value="AFV76827.1"/>
    <property type="molecule type" value="Genomic_DNA"/>
</dbReference>
<gene>
    <name evidence="2" type="ORF">Theos_1808</name>
</gene>
<accession>K7RKB4</accession>
<reference evidence="2 3" key="1">
    <citation type="journal article" date="2013" name="Genome Announc.">
        <title>Whole Genome Sequencing of Thermus oshimai JL-2 and Thermus thermophilus JL-18, Incomplete Denitrifiers from the United States Great Basin.</title>
        <authorList>
            <person name="Murugapiran S.K."/>
            <person name="Huntemann M."/>
            <person name="Wei C.L."/>
            <person name="Han J."/>
            <person name="Detter J.C."/>
            <person name="Han C.S."/>
            <person name="Erkkila T.H."/>
            <person name="Teshima H."/>
            <person name="Chen A."/>
            <person name="Kyrpides N."/>
            <person name="Mavrommatis K."/>
            <person name="Markowitz V."/>
            <person name="Szeto E."/>
            <person name="Ivanova N."/>
            <person name="Pagani I."/>
            <person name="Lam J."/>
            <person name="McDonald A.I."/>
            <person name="Dodsworth J.A."/>
            <person name="Pati A."/>
            <person name="Goodwin L."/>
            <person name="Peters L."/>
            <person name="Pitluck S."/>
            <person name="Woyke T."/>
            <person name="Hedlund B.P."/>
        </authorList>
    </citation>
    <scope>NUCLEOTIDE SEQUENCE</scope>
    <source>
        <strain evidence="2 3">JL-2</strain>
    </source>
</reference>
<dbReference type="OrthoDB" id="9808176at2"/>
<dbReference type="STRING" id="751945.Theos_1808"/>
<dbReference type="PATRIC" id="fig|751945.3.peg.1777"/>
<organism evidence="2 3">
    <name type="scientific">Thermus oshimai JL-2</name>
    <dbReference type="NCBI Taxonomy" id="751945"/>
    <lineage>
        <taxon>Bacteria</taxon>
        <taxon>Thermotogati</taxon>
        <taxon>Deinococcota</taxon>
        <taxon>Deinococci</taxon>
        <taxon>Thermales</taxon>
        <taxon>Thermaceae</taxon>
        <taxon>Thermus</taxon>
    </lineage>
</organism>
<evidence type="ECO:0000313" key="3">
    <source>
        <dbReference type="Proteomes" id="UP000000211"/>
    </source>
</evidence>
<dbReference type="Proteomes" id="UP000000211">
    <property type="component" value="Chromosome"/>
</dbReference>
<dbReference type="SUPFAM" id="SSF81593">
    <property type="entry name" value="Nucleotidyltransferase substrate binding subunit/domain"/>
    <property type="match status" value="1"/>
</dbReference>
<dbReference type="PROSITE" id="PS50910">
    <property type="entry name" value="HEPN"/>
    <property type="match status" value="1"/>
</dbReference>
<keyword evidence="3" id="KW-1185">Reference proteome</keyword>
<dbReference type="RefSeq" id="WP_016330006.1">
    <property type="nucleotide sequence ID" value="NC_019386.1"/>
</dbReference>
<protein>
    <recommendedName>
        <fullName evidence="1">HEPN domain-containing protein</fullName>
    </recommendedName>
</protein>
<name>K7RKB4_THEOS</name>
<dbReference type="Gene3D" id="1.20.120.330">
    <property type="entry name" value="Nucleotidyltransferases domain 2"/>
    <property type="match status" value="1"/>
</dbReference>
<dbReference type="InterPro" id="IPR007842">
    <property type="entry name" value="HEPN_dom"/>
</dbReference>
<proteinExistence type="predicted"/>
<dbReference type="KEGG" id="tos:Theos_1808"/>
<sequence>MPLDPEDPEAWLRLARSDLAYAEKPPEGALYEPSVFLAQQAAEKALKALLVARGVPFPKTHSLTLLLELAAQAEGQLPPEILQVAVLEAHTLRGRYPLGLPEITQREWEEALELARGVVRWVEDLLHG</sequence>
<dbReference type="eggNOG" id="COG2250">
    <property type="taxonomic scope" value="Bacteria"/>
</dbReference>
<feature type="domain" description="HEPN" evidence="1">
    <location>
        <begin position="12"/>
        <end position="118"/>
    </location>
</feature>
<evidence type="ECO:0000313" key="2">
    <source>
        <dbReference type="EMBL" id="AFV76827.1"/>
    </source>
</evidence>